<accession>A0ABV2IDR0</accession>
<protein>
    <submittedName>
        <fullName evidence="1">Uncharacterized protein</fullName>
    </submittedName>
</protein>
<sequence>MTKIIETAEEARTHILEAIEFAGREEVLEAVVQFNNTTENDIDDKGDVWVCNPQSGHWLDEDRLVEFAKFLA</sequence>
<proteinExistence type="predicted"/>
<dbReference type="RefSeq" id="WP_354434904.1">
    <property type="nucleotide sequence ID" value="NZ_JBEPLY010000011.1"/>
</dbReference>
<dbReference type="EMBL" id="JBEPLY010000011">
    <property type="protein sequence ID" value="MET3601039.1"/>
    <property type="molecule type" value="Genomic_DNA"/>
</dbReference>
<gene>
    <name evidence="1" type="ORF">ABID12_002990</name>
</gene>
<reference evidence="1 2" key="1">
    <citation type="submission" date="2024-06" db="EMBL/GenBank/DDBJ databases">
        <title>Genomic Encyclopedia of Type Strains, Phase IV (KMG-IV): sequencing the most valuable type-strain genomes for metagenomic binning, comparative biology and taxonomic classification.</title>
        <authorList>
            <person name="Goeker M."/>
        </authorList>
    </citation>
    <scope>NUCLEOTIDE SEQUENCE [LARGE SCALE GENOMIC DNA]</scope>
    <source>
        <strain evidence="1 2">DSM 28102</strain>
    </source>
</reference>
<keyword evidence="2" id="KW-1185">Reference proteome</keyword>
<evidence type="ECO:0000313" key="1">
    <source>
        <dbReference type="EMBL" id="MET3601039.1"/>
    </source>
</evidence>
<name>A0ABV2IDR0_9HYPH</name>
<evidence type="ECO:0000313" key="2">
    <source>
        <dbReference type="Proteomes" id="UP001549164"/>
    </source>
</evidence>
<organism evidence="1 2">
    <name type="scientific">Martelella mangrovi</name>
    <dbReference type="NCBI Taxonomy" id="1397477"/>
    <lineage>
        <taxon>Bacteria</taxon>
        <taxon>Pseudomonadati</taxon>
        <taxon>Pseudomonadota</taxon>
        <taxon>Alphaproteobacteria</taxon>
        <taxon>Hyphomicrobiales</taxon>
        <taxon>Aurantimonadaceae</taxon>
        <taxon>Martelella</taxon>
    </lineage>
</organism>
<comment type="caution">
    <text evidence="1">The sequence shown here is derived from an EMBL/GenBank/DDBJ whole genome shotgun (WGS) entry which is preliminary data.</text>
</comment>
<dbReference type="Proteomes" id="UP001549164">
    <property type="component" value="Unassembled WGS sequence"/>
</dbReference>